<keyword evidence="1" id="KW-0732">Signal</keyword>
<gene>
    <name evidence="2" type="ORF">C0J27_01090</name>
</gene>
<dbReference type="KEGG" id="cdes:C0J27_01090"/>
<reference evidence="2 3" key="1">
    <citation type="submission" date="2017-12" db="EMBL/GenBank/DDBJ databases">
        <title>Chromulinavorax destructans is a abundant pathogen of dominant heterotrophic picoflagllates.</title>
        <authorList>
            <person name="Deeg C.M."/>
            <person name="Zimmer M."/>
            <person name="Suttle C.A."/>
        </authorList>
    </citation>
    <scope>NUCLEOTIDE SEQUENCE [LARGE SCALE GENOMIC DNA]</scope>
    <source>
        <strain evidence="2 3">SeV1</strain>
    </source>
</reference>
<name>A0A345ZAM8_9BACT</name>
<feature type="chain" id="PRO_5016798050" evidence="1">
    <location>
        <begin position="29"/>
        <end position="296"/>
    </location>
</feature>
<organism evidence="2 3">
    <name type="scientific">Candidatus Chromulinivorax destructor</name>
    <dbReference type="NCBI Taxonomy" id="2066483"/>
    <lineage>
        <taxon>Bacteria</taxon>
        <taxon>Candidatus Babelota</taxon>
        <taxon>Candidatus Babeliae</taxon>
        <taxon>Candidatus Babeliales</taxon>
        <taxon>Candidatus Chromulinivoraceae</taxon>
        <taxon>Candidatus Chromulinivorax</taxon>
    </lineage>
</organism>
<proteinExistence type="predicted"/>
<sequence length="296" mass="33814">MKKISMVFGCLLSIMLQQSFLLCQVSFAEEPASYIVEIANNTDMPLIISSPFFATEYIAVAPVKDQAASIAKYCLKTSQTECMDGCRGKQDTIKSMKSYVSEDKNASLKDQTECMQEYGCAKDQEVYRNSLIIPAHTKSRVENLRIPKVSMKENLPENFKLRPNNYNPLTMQAIGFHIPAQNYPLNYTMVHKPLPLVAFRQKGDIEKNRYNLEHVFGQGVRAIARKDEKNQDDAHQFYAVEVNQLKPVDYSQSKPEHVHELYDLSMMYLDGGSQVTPLSVEPNTFDIIIKRMYKKN</sequence>
<accession>A0A345ZAM8</accession>
<dbReference type="EMBL" id="CP025544">
    <property type="protein sequence ID" value="AXK60345.1"/>
    <property type="molecule type" value="Genomic_DNA"/>
</dbReference>
<evidence type="ECO:0000313" key="2">
    <source>
        <dbReference type="EMBL" id="AXK60345.1"/>
    </source>
</evidence>
<evidence type="ECO:0000256" key="1">
    <source>
        <dbReference type="SAM" id="SignalP"/>
    </source>
</evidence>
<dbReference type="AlphaFoldDB" id="A0A345ZAM8"/>
<feature type="signal peptide" evidence="1">
    <location>
        <begin position="1"/>
        <end position="28"/>
    </location>
</feature>
<evidence type="ECO:0000313" key="3">
    <source>
        <dbReference type="Proteomes" id="UP000254834"/>
    </source>
</evidence>
<dbReference type="RefSeq" id="WP_115585360.1">
    <property type="nucleotide sequence ID" value="NZ_CP025544.1"/>
</dbReference>
<protein>
    <submittedName>
        <fullName evidence="2">Uncharacterized protein</fullName>
    </submittedName>
</protein>
<dbReference type="Proteomes" id="UP000254834">
    <property type="component" value="Chromosome"/>
</dbReference>
<keyword evidence="3" id="KW-1185">Reference proteome</keyword>